<reference evidence="2" key="1">
    <citation type="submission" date="2016-10" db="EMBL/GenBank/DDBJ databases">
        <authorList>
            <person name="Varghese N."/>
            <person name="Submissions S."/>
        </authorList>
    </citation>
    <scope>NUCLEOTIDE SEQUENCE [LARGE SCALE GENOMIC DNA]</scope>
    <source>
        <strain evidence="2">DSM 21743</strain>
    </source>
</reference>
<evidence type="ECO:0000313" key="2">
    <source>
        <dbReference type="Proteomes" id="UP000198825"/>
    </source>
</evidence>
<dbReference type="Pfam" id="PF05960">
    <property type="entry name" value="DUF885"/>
    <property type="match status" value="1"/>
</dbReference>
<keyword evidence="2" id="KW-1185">Reference proteome</keyword>
<organism evidence="1 2">
    <name type="scientific">Microlunatus sagamiharensis</name>
    <dbReference type="NCBI Taxonomy" id="546874"/>
    <lineage>
        <taxon>Bacteria</taxon>
        <taxon>Bacillati</taxon>
        <taxon>Actinomycetota</taxon>
        <taxon>Actinomycetes</taxon>
        <taxon>Propionibacteriales</taxon>
        <taxon>Propionibacteriaceae</taxon>
        <taxon>Microlunatus</taxon>
    </lineage>
</organism>
<proteinExistence type="predicted"/>
<protein>
    <recommendedName>
        <fullName evidence="3">DUF885 domain-containing protein</fullName>
    </recommendedName>
</protein>
<dbReference type="OrthoDB" id="9760040at2"/>
<dbReference type="PANTHER" id="PTHR33361">
    <property type="entry name" value="GLR0591 PROTEIN"/>
    <property type="match status" value="1"/>
</dbReference>
<dbReference type="InterPro" id="IPR010281">
    <property type="entry name" value="DUF885"/>
</dbReference>
<gene>
    <name evidence="1" type="ORF">SAMN04488544_2278</name>
</gene>
<evidence type="ECO:0000313" key="1">
    <source>
        <dbReference type="EMBL" id="SDU93906.1"/>
    </source>
</evidence>
<dbReference type="EMBL" id="LT629799">
    <property type="protein sequence ID" value="SDU93906.1"/>
    <property type="molecule type" value="Genomic_DNA"/>
</dbReference>
<evidence type="ECO:0008006" key="3">
    <source>
        <dbReference type="Google" id="ProtNLM"/>
    </source>
</evidence>
<name>A0A1H2MN28_9ACTN</name>
<dbReference type="STRING" id="546874.SAMN04488544_2278"/>
<dbReference type="Proteomes" id="UP000198825">
    <property type="component" value="Chromosome I"/>
</dbReference>
<sequence>MPMPEPTPRPDARLRRVADLDASYLREYSGLHEEYDGRVADLSPAGVEAMLGRLGGPAYADPVDERQVAATEHAMSVRFGRLQQHRRDPWVHVEALDLSQYERGYAPAEDRRRAREEHLGHYPDLVSAALASLDLVPAPVAGIFAPAVRGLAAGLADDDGDTASRARTALATLGRRLEELATGSEVPVGIGPELLEELLSCEDEVRLDTGTLADLARSEYDRMEPVRVEAEERLARELGVPQDRVLAAVLDDHGDFDAVLADTATMVARAARFAAERELIARVEDDCRVEASPPARRFAAGRVSWRAPWESCGGSYFHITPPSPAFTPAEVDRWLSRFNRPAMTVMAVHEIAPGHASHALMMADAATTVRRTLWSELFFEGWAHYAEEMVWEEGYGAGSAAYQHAMALDAQMRAVRVEAVLAIHAGGASVAEATALFEERTFLSGPAAHAEALRCAWEPSCTRYTVGKVAFRNLRESASRSAGRPTLRAFHDQLLALGSPPVGLAADVLGLDCGLPRRGAA</sequence>
<accession>A0A1H2MN28</accession>
<dbReference type="PANTHER" id="PTHR33361:SF15">
    <property type="entry name" value="DUF885 FAMILY LIPOPROTEIN"/>
    <property type="match status" value="1"/>
</dbReference>
<dbReference type="AlphaFoldDB" id="A0A1H2MN28"/>